<dbReference type="AlphaFoldDB" id="A0AAV7RW61"/>
<dbReference type="Proteomes" id="UP001066276">
    <property type="component" value="Chromosome 5"/>
</dbReference>
<dbReference type="EMBL" id="JANPWB010000009">
    <property type="protein sequence ID" value="KAJ1156188.1"/>
    <property type="molecule type" value="Genomic_DNA"/>
</dbReference>
<evidence type="ECO:0000313" key="2">
    <source>
        <dbReference type="Proteomes" id="UP001066276"/>
    </source>
</evidence>
<reference evidence="1" key="1">
    <citation type="journal article" date="2022" name="bioRxiv">
        <title>Sequencing and chromosome-scale assembly of the giantPleurodeles waltlgenome.</title>
        <authorList>
            <person name="Brown T."/>
            <person name="Elewa A."/>
            <person name="Iarovenko S."/>
            <person name="Subramanian E."/>
            <person name="Araus A.J."/>
            <person name="Petzold A."/>
            <person name="Susuki M."/>
            <person name="Suzuki K.-i.T."/>
            <person name="Hayashi T."/>
            <person name="Toyoda A."/>
            <person name="Oliveira C."/>
            <person name="Osipova E."/>
            <person name="Leigh N.D."/>
            <person name="Simon A."/>
            <person name="Yun M.H."/>
        </authorList>
    </citation>
    <scope>NUCLEOTIDE SEQUENCE</scope>
    <source>
        <strain evidence="1">20211129_DDA</strain>
        <tissue evidence="1">Liver</tissue>
    </source>
</reference>
<accession>A0AAV7RW61</accession>
<keyword evidence="2" id="KW-1185">Reference proteome</keyword>
<sequence length="106" mass="12038">MHVPTPNRYSSSRESMWTCVFASRRLTVILLAPADGLTRLSSAKPEASPVYLVRLSESCCLLSLHPVEPDEAYLACLFYREAGNLPRFHFIPVEWYKLNSSSCLWS</sequence>
<name>A0AAV7RW61_PLEWA</name>
<organism evidence="1 2">
    <name type="scientific">Pleurodeles waltl</name>
    <name type="common">Iberian ribbed newt</name>
    <dbReference type="NCBI Taxonomy" id="8319"/>
    <lineage>
        <taxon>Eukaryota</taxon>
        <taxon>Metazoa</taxon>
        <taxon>Chordata</taxon>
        <taxon>Craniata</taxon>
        <taxon>Vertebrata</taxon>
        <taxon>Euteleostomi</taxon>
        <taxon>Amphibia</taxon>
        <taxon>Batrachia</taxon>
        <taxon>Caudata</taxon>
        <taxon>Salamandroidea</taxon>
        <taxon>Salamandridae</taxon>
        <taxon>Pleurodelinae</taxon>
        <taxon>Pleurodeles</taxon>
    </lineage>
</organism>
<comment type="caution">
    <text evidence="1">The sequence shown here is derived from an EMBL/GenBank/DDBJ whole genome shotgun (WGS) entry which is preliminary data.</text>
</comment>
<proteinExistence type="predicted"/>
<evidence type="ECO:0000313" key="1">
    <source>
        <dbReference type="EMBL" id="KAJ1156188.1"/>
    </source>
</evidence>
<protein>
    <submittedName>
        <fullName evidence="1">Uncharacterized protein</fullName>
    </submittedName>
</protein>
<gene>
    <name evidence="1" type="ORF">NDU88_008912</name>
</gene>